<dbReference type="InterPro" id="IPR011010">
    <property type="entry name" value="DNA_brk_join_enz"/>
</dbReference>
<keyword evidence="9" id="KW-1185">Reference proteome</keyword>
<dbReference type="InterPro" id="IPR013762">
    <property type="entry name" value="Integrase-like_cat_sf"/>
</dbReference>
<protein>
    <submittedName>
        <fullName evidence="8">Integrase/recombinase</fullName>
    </submittedName>
</protein>
<gene>
    <name evidence="8" type="ORF">BV98_002868</name>
</gene>
<evidence type="ECO:0000256" key="5">
    <source>
        <dbReference type="PROSITE-ProRule" id="PRU01248"/>
    </source>
</evidence>
<dbReference type="PATRIC" id="fig|1219045.3.peg.2911"/>
<evidence type="ECO:0000259" key="6">
    <source>
        <dbReference type="PROSITE" id="PS51898"/>
    </source>
</evidence>
<dbReference type="STRING" id="76947.GCA_002080435_00589"/>
<name>A0A086P7F8_SPHHM</name>
<dbReference type="PROSITE" id="PS51898">
    <property type="entry name" value="TYR_RECOMBINASE"/>
    <property type="match status" value="1"/>
</dbReference>
<evidence type="ECO:0000256" key="2">
    <source>
        <dbReference type="ARBA" id="ARBA00022908"/>
    </source>
</evidence>
<dbReference type="PANTHER" id="PTHR30349">
    <property type="entry name" value="PHAGE INTEGRASE-RELATED"/>
    <property type="match status" value="1"/>
</dbReference>
<dbReference type="GO" id="GO:0007059">
    <property type="term" value="P:chromosome segregation"/>
    <property type="evidence" value="ECO:0007669"/>
    <property type="project" value="UniProtKB-KW"/>
</dbReference>
<keyword evidence="1" id="KW-0159">Chromosome partition</keyword>
<dbReference type="Pfam" id="PF00589">
    <property type="entry name" value="Phage_integrase"/>
    <property type="match status" value="1"/>
</dbReference>
<dbReference type="CDD" id="cd01182">
    <property type="entry name" value="INT_RitC_C_like"/>
    <property type="match status" value="1"/>
</dbReference>
<evidence type="ECO:0000259" key="7">
    <source>
        <dbReference type="PROSITE" id="PS51900"/>
    </source>
</evidence>
<organism evidence="8 9">
    <name type="scientific">Sphingobium herbicidovorans (strain ATCC 700291 / DSM 11019 / CCUG 56400 / KCTC 2939 / LMG 18315 / NBRC 16415 / MH)</name>
    <name type="common">Sphingomonas herbicidovorans</name>
    <dbReference type="NCBI Taxonomy" id="1219045"/>
    <lineage>
        <taxon>Bacteria</taxon>
        <taxon>Pseudomonadati</taxon>
        <taxon>Pseudomonadota</taxon>
        <taxon>Alphaproteobacteria</taxon>
        <taxon>Sphingomonadales</taxon>
        <taxon>Sphingomonadaceae</taxon>
        <taxon>Sphingobium</taxon>
    </lineage>
</organism>
<evidence type="ECO:0000256" key="1">
    <source>
        <dbReference type="ARBA" id="ARBA00022829"/>
    </source>
</evidence>
<dbReference type="AlphaFoldDB" id="A0A086P7F8"/>
<dbReference type="eggNOG" id="COG4974">
    <property type="taxonomic scope" value="Bacteria"/>
</dbReference>
<dbReference type="Gene3D" id="1.10.443.10">
    <property type="entry name" value="Intergrase catalytic core"/>
    <property type="match status" value="1"/>
</dbReference>
<sequence>MTDRTPPTLPTLVQRFFLDHLGEQRAVSAQTVAAYRDTLRLLLNYAAVALHRTPSAITLPDLDAPLLLAFLDHLEKDRGNSVRSRNARLAAIRTFLKYASHHDLASLATIERALAIPFKRFDRSMVGFLSRPEISAILDAPDRLSWAGHRDRALFSMMYNTGARVSEMIGMRCRDVVLEGQPAVHLRGKGRKERSVPLWRLTAALIRSWRRQIGDPSGDSFLFPNRSGGRMTRSNLTQRLNLAVVTAGRKNPSLLDRPITPHTVRHTTAMHLLQSGVDITVIALWLGHEDTATTHMYVEADLAMKEQALMKLQPSAAAPGRFRASDNLMSFLQSL</sequence>
<dbReference type="RefSeq" id="WP_037467462.1">
    <property type="nucleotide sequence ID" value="NZ_BCZD01000065.1"/>
</dbReference>
<feature type="domain" description="Core-binding (CB)" evidence="7">
    <location>
        <begin position="7"/>
        <end position="100"/>
    </location>
</feature>
<proteinExistence type="predicted"/>
<evidence type="ECO:0000313" key="9">
    <source>
        <dbReference type="Proteomes" id="UP000024284"/>
    </source>
</evidence>
<dbReference type="OrthoDB" id="9801717at2"/>
<dbReference type="InterPro" id="IPR044068">
    <property type="entry name" value="CB"/>
</dbReference>
<dbReference type="Gene3D" id="1.10.150.130">
    <property type="match status" value="1"/>
</dbReference>
<keyword evidence="2" id="KW-0229">DNA integration</keyword>
<reference evidence="8" key="1">
    <citation type="submission" date="2014-08" db="EMBL/GenBank/DDBJ databases">
        <title>Draft genome sequences of Sphingobium herbicidovorans.</title>
        <authorList>
            <person name="Gan H.M."/>
            <person name="Gan H.Y."/>
            <person name="Savka M.A."/>
        </authorList>
    </citation>
    <scope>NUCLEOTIDE SEQUENCE [LARGE SCALE GENOMIC DNA]</scope>
    <source>
        <strain evidence="8">NBRC 16415</strain>
    </source>
</reference>
<evidence type="ECO:0000256" key="3">
    <source>
        <dbReference type="ARBA" id="ARBA00023125"/>
    </source>
</evidence>
<dbReference type="InterPro" id="IPR002104">
    <property type="entry name" value="Integrase_catalytic"/>
</dbReference>
<keyword evidence="3 5" id="KW-0238">DNA-binding</keyword>
<feature type="domain" description="Tyr recombinase" evidence="6">
    <location>
        <begin position="124"/>
        <end position="310"/>
    </location>
</feature>
<dbReference type="InterPro" id="IPR010998">
    <property type="entry name" value="Integrase_recombinase_N"/>
</dbReference>
<dbReference type="PROSITE" id="PS51900">
    <property type="entry name" value="CB"/>
    <property type="match status" value="1"/>
</dbReference>
<dbReference type="GO" id="GO:0003677">
    <property type="term" value="F:DNA binding"/>
    <property type="evidence" value="ECO:0007669"/>
    <property type="project" value="UniProtKB-UniRule"/>
</dbReference>
<dbReference type="EMBL" id="JFZA02000032">
    <property type="protein sequence ID" value="KFG89326.1"/>
    <property type="molecule type" value="Genomic_DNA"/>
</dbReference>
<dbReference type="GO" id="GO:0015074">
    <property type="term" value="P:DNA integration"/>
    <property type="evidence" value="ECO:0007669"/>
    <property type="project" value="UniProtKB-KW"/>
</dbReference>
<dbReference type="Proteomes" id="UP000024284">
    <property type="component" value="Unassembled WGS sequence"/>
</dbReference>
<comment type="caution">
    <text evidence="8">The sequence shown here is derived from an EMBL/GenBank/DDBJ whole genome shotgun (WGS) entry which is preliminary data.</text>
</comment>
<dbReference type="InterPro" id="IPR004107">
    <property type="entry name" value="Integrase_SAM-like_N"/>
</dbReference>
<dbReference type="InterPro" id="IPR050090">
    <property type="entry name" value="Tyrosine_recombinase_XerCD"/>
</dbReference>
<accession>A0A086P7F8</accession>
<dbReference type="Pfam" id="PF02899">
    <property type="entry name" value="Phage_int_SAM_1"/>
    <property type="match status" value="1"/>
</dbReference>
<keyword evidence="4" id="KW-0233">DNA recombination</keyword>
<dbReference type="GO" id="GO:0006310">
    <property type="term" value="P:DNA recombination"/>
    <property type="evidence" value="ECO:0007669"/>
    <property type="project" value="UniProtKB-KW"/>
</dbReference>
<evidence type="ECO:0000313" key="8">
    <source>
        <dbReference type="EMBL" id="KFG89326.1"/>
    </source>
</evidence>
<dbReference type="PANTHER" id="PTHR30349:SF81">
    <property type="entry name" value="TYROSINE RECOMBINASE XERC"/>
    <property type="match status" value="1"/>
</dbReference>
<dbReference type="SUPFAM" id="SSF56349">
    <property type="entry name" value="DNA breaking-rejoining enzymes"/>
    <property type="match status" value="1"/>
</dbReference>
<evidence type="ECO:0000256" key="4">
    <source>
        <dbReference type="ARBA" id="ARBA00023172"/>
    </source>
</evidence>